<evidence type="ECO:0000256" key="1">
    <source>
        <dbReference type="SAM" id="Phobius"/>
    </source>
</evidence>
<name>A0ABV7V194_9SPHN</name>
<comment type="caution">
    <text evidence="2">The sequence shown here is derived from an EMBL/GenBank/DDBJ whole genome shotgun (WGS) entry which is preliminary data.</text>
</comment>
<gene>
    <name evidence="2" type="ORF">ACFOOT_07070</name>
</gene>
<feature type="transmembrane region" description="Helical" evidence="1">
    <location>
        <begin position="37"/>
        <end position="55"/>
    </location>
</feature>
<evidence type="ECO:0000313" key="3">
    <source>
        <dbReference type="Proteomes" id="UP001595683"/>
    </source>
</evidence>
<dbReference type="Proteomes" id="UP001595683">
    <property type="component" value="Unassembled WGS sequence"/>
</dbReference>
<keyword evidence="1" id="KW-1133">Transmembrane helix</keyword>
<keyword evidence="3" id="KW-1185">Reference proteome</keyword>
<keyword evidence="1" id="KW-0812">Transmembrane</keyword>
<dbReference type="EMBL" id="JBHRYE010000011">
    <property type="protein sequence ID" value="MFC3671178.1"/>
    <property type="molecule type" value="Genomic_DNA"/>
</dbReference>
<keyword evidence="1" id="KW-0472">Membrane</keyword>
<feature type="transmembrane region" description="Helical" evidence="1">
    <location>
        <begin position="6"/>
        <end position="25"/>
    </location>
</feature>
<proteinExistence type="predicted"/>
<sequence length="58" mass="6564">MITPDRIAALIGLIMALVLVLRNSALRGVRWSARLQMVFIWAVIIVLTALVYSWLAQR</sequence>
<reference evidence="3" key="1">
    <citation type="journal article" date="2019" name="Int. J. Syst. Evol. Microbiol.">
        <title>The Global Catalogue of Microorganisms (GCM) 10K type strain sequencing project: providing services to taxonomists for standard genome sequencing and annotation.</title>
        <authorList>
            <consortium name="The Broad Institute Genomics Platform"/>
            <consortium name="The Broad Institute Genome Sequencing Center for Infectious Disease"/>
            <person name="Wu L."/>
            <person name="Ma J."/>
        </authorList>
    </citation>
    <scope>NUCLEOTIDE SEQUENCE [LARGE SCALE GENOMIC DNA]</scope>
    <source>
        <strain evidence="3">KCTC 42224</strain>
    </source>
</reference>
<dbReference type="RefSeq" id="WP_191322456.1">
    <property type="nucleotide sequence ID" value="NZ_BMZP01000001.1"/>
</dbReference>
<accession>A0ABV7V194</accession>
<protein>
    <submittedName>
        <fullName evidence="2">Uncharacterized protein</fullName>
    </submittedName>
</protein>
<organism evidence="2 3">
    <name type="scientific">Novosphingobium pokkalii</name>
    <dbReference type="NCBI Taxonomy" id="1770194"/>
    <lineage>
        <taxon>Bacteria</taxon>
        <taxon>Pseudomonadati</taxon>
        <taxon>Pseudomonadota</taxon>
        <taxon>Alphaproteobacteria</taxon>
        <taxon>Sphingomonadales</taxon>
        <taxon>Sphingomonadaceae</taxon>
        <taxon>Novosphingobium</taxon>
    </lineage>
</organism>
<evidence type="ECO:0000313" key="2">
    <source>
        <dbReference type="EMBL" id="MFC3671178.1"/>
    </source>
</evidence>